<gene>
    <name evidence="3" type="ORF">LTR78_003165</name>
</gene>
<dbReference type="GO" id="GO:0071966">
    <property type="term" value="P:fungal-type cell wall polysaccharide metabolic process"/>
    <property type="evidence" value="ECO:0007669"/>
    <property type="project" value="TreeGrafter"/>
</dbReference>
<name>A0AAE0WSS9_9PEZI</name>
<feature type="signal peptide" evidence="1">
    <location>
        <begin position="1"/>
        <end position="15"/>
    </location>
</feature>
<dbReference type="SUPFAM" id="SSF51445">
    <property type="entry name" value="(Trans)glycosidases"/>
    <property type="match status" value="1"/>
</dbReference>
<sequence length="402" mass="41449">MQYALVLAGALLAAAHPHQNEAHGRLHRMHNRDVVVTDVEIDTVTVTDYVTAGEAQATPAAASSGDWAAAGSSVAAVSSVAPVYSSPSSSAAPVVKVAPSSAPVYSAPASSAAPAPSSYSSAPSSAASSAASSASSSAPAASGLSVGNLTPKGKKAGLSGYPGVTGKSSFASLAPYISWYSDYTANTPDSNGVMGIGMLWGASGSPCGEFERLATFNEMATNNTTPSIMFGFYEPDCTCTMSSDMSTTDAATQWNSLIAPMKAKGTVLGSPSMCKQKDEDFLTPFKSGITTDWDVTSIHVNKNNLQGAKDDVEYYVNKYNKPVWVSEFACVDDANGFTACTDQGQIDQFINDVVSYFESNSNVVAYGPSNGDGLGTVWPLTDASTGALTPSGQTYLNAIKNL</sequence>
<accession>A0AAE0WSS9</accession>
<evidence type="ECO:0000313" key="4">
    <source>
        <dbReference type="Proteomes" id="UP001274830"/>
    </source>
</evidence>
<protein>
    <recommendedName>
        <fullName evidence="2">Asl1-like glycosyl hydrolase catalytic domain-containing protein</fullName>
    </recommendedName>
</protein>
<organism evidence="3 4">
    <name type="scientific">Recurvomyces mirabilis</name>
    <dbReference type="NCBI Taxonomy" id="574656"/>
    <lineage>
        <taxon>Eukaryota</taxon>
        <taxon>Fungi</taxon>
        <taxon>Dikarya</taxon>
        <taxon>Ascomycota</taxon>
        <taxon>Pezizomycotina</taxon>
        <taxon>Dothideomycetes</taxon>
        <taxon>Dothideomycetidae</taxon>
        <taxon>Mycosphaerellales</taxon>
        <taxon>Teratosphaeriaceae</taxon>
        <taxon>Recurvomyces</taxon>
    </lineage>
</organism>
<keyword evidence="1" id="KW-0732">Signal</keyword>
<keyword evidence="4" id="KW-1185">Reference proteome</keyword>
<feature type="domain" description="Asl1-like glycosyl hydrolase catalytic" evidence="2">
    <location>
        <begin position="167"/>
        <end position="395"/>
    </location>
</feature>
<evidence type="ECO:0000313" key="3">
    <source>
        <dbReference type="EMBL" id="KAK3676960.1"/>
    </source>
</evidence>
<proteinExistence type="predicted"/>
<evidence type="ECO:0000256" key="1">
    <source>
        <dbReference type="SAM" id="SignalP"/>
    </source>
</evidence>
<dbReference type="PANTHER" id="PTHR34154:SF14">
    <property type="entry name" value="ASL1-LIKE GLYCOSYL HYDROLASE CATALYTIC DOMAIN-CONTAINING PROTEIN"/>
    <property type="match status" value="1"/>
</dbReference>
<dbReference type="AlphaFoldDB" id="A0AAE0WSS9"/>
<dbReference type="Proteomes" id="UP001274830">
    <property type="component" value="Unassembled WGS sequence"/>
</dbReference>
<dbReference type="InterPro" id="IPR017853">
    <property type="entry name" value="GH"/>
</dbReference>
<dbReference type="InterPro" id="IPR024655">
    <property type="entry name" value="Asl1_glyco_hydro_catalytic"/>
</dbReference>
<comment type="caution">
    <text evidence="3">The sequence shown here is derived from an EMBL/GenBank/DDBJ whole genome shotgun (WGS) entry which is preliminary data.</text>
</comment>
<reference evidence="3" key="1">
    <citation type="submission" date="2023-07" db="EMBL/GenBank/DDBJ databases">
        <title>Black Yeasts Isolated from many extreme environments.</title>
        <authorList>
            <person name="Coleine C."/>
            <person name="Stajich J.E."/>
            <person name="Selbmann L."/>
        </authorList>
    </citation>
    <scope>NUCLEOTIDE SEQUENCE</scope>
    <source>
        <strain evidence="3">CCFEE 5485</strain>
    </source>
</reference>
<dbReference type="EMBL" id="JAUTXT010000008">
    <property type="protein sequence ID" value="KAK3676960.1"/>
    <property type="molecule type" value="Genomic_DNA"/>
</dbReference>
<dbReference type="GO" id="GO:0009277">
    <property type="term" value="C:fungal-type cell wall"/>
    <property type="evidence" value="ECO:0007669"/>
    <property type="project" value="TreeGrafter"/>
</dbReference>
<feature type="chain" id="PRO_5042042646" description="Asl1-like glycosyl hydrolase catalytic domain-containing protein" evidence="1">
    <location>
        <begin position="16"/>
        <end position="402"/>
    </location>
</feature>
<dbReference type="PANTHER" id="PTHR34154">
    <property type="entry name" value="ALKALI-SENSITIVE LINKAGE PROTEIN 1"/>
    <property type="match status" value="1"/>
</dbReference>
<dbReference type="Pfam" id="PF11790">
    <property type="entry name" value="Glyco_hydro_cc"/>
    <property type="match status" value="1"/>
</dbReference>
<evidence type="ECO:0000259" key="2">
    <source>
        <dbReference type="Pfam" id="PF11790"/>
    </source>
</evidence>
<dbReference type="InterPro" id="IPR053183">
    <property type="entry name" value="ASL1"/>
</dbReference>